<dbReference type="PROSITE" id="PS50042">
    <property type="entry name" value="CNMP_BINDING_3"/>
    <property type="match status" value="1"/>
</dbReference>
<name>A0AAX2GZC4_9FLAO</name>
<evidence type="ECO:0000313" key="2">
    <source>
        <dbReference type="EMBL" id="SNV10374.1"/>
    </source>
</evidence>
<dbReference type="InterPro" id="IPR014710">
    <property type="entry name" value="RmlC-like_jellyroll"/>
</dbReference>
<organism evidence="2 3">
    <name type="scientific">Capnocytophaga haemolytica</name>
    <dbReference type="NCBI Taxonomy" id="45243"/>
    <lineage>
        <taxon>Bacteria</taxon>
        <taxon>Pseudomonadati</taxon>
        <taxon>Bacteroidota</taxon>
        <taxon>Flavobacteriia</taxon>
        <taxon>Flavobacteriales</taxon>
        <taxon>Flavobacteriaceae</taxon>
        <taxon>Capnocytophaga</taxon>
    </lineage>
</organism>
<dbReference type="Pfam" id="PF00027">
    <property type="entry name" value="cNMP_binding"/>
    <property type="match status" value="1"/>
</dbReference>
<evidence type="ECO:0000313" key="3">
    <source>
        <dbReference type="Proteomes" id="UP000215539"/>
    </source>
</evidence>
<feature type="domain" description="Cyclic nucleotide-binding" evidence="1">
    <location>
        <begin position="29"/>
        <end position="89"/>
    </location>
</feature>
<dbReference type="Proteomes" id="UP000215539">
    <property type="component" value="Chromosome 1"/>
</dbReference>
<dbReference type="InterPro" id="IPR000595">
    <property type="entry name" value="cNMP-bd_dom"/>
</dbReference>
<gene>
    <name evidence="2" type="ORF">SAMEA44541418_01288</name>
</gene>
<dbReference type="Gene3D" id="2.60.120.10">
    <property type="entry name" value="Jelly Rolls"/>
    <property type="match status" value="1"/>
</dbReference>
<reference evidence="2 3" key="1">
    <citation type="submission" date="2017-06" db="EMBL/GenBank/DDBJ databases">
        <authorList>
            <consortium name="Pathogen Informatics"/>
        </authorList>
    </citation>
    <scope>NUCLEOTIDE SEQUENCE [LARGE SCALE GENOMIC DNA]</scope>
    <source>
        <strain evidence="2 3">NCTC12947</strain>
    </source>
</reference>
<dbReference type="CDD" id="cd00038">
    <property type="entry name" value="CAP_ED"/>
    <property type="match status" value="1"/>
</dbReference>
<dbReference type="EMBL" id="LT906449">
    <property type="protein sequence ID" value="SNV10374.1"/>
    <property type="molecule type" value="Genomic_DNA"/>
</dbReference>
<proteinExistence type="predicted"/>
<sequence length="196" mass="22822">MYFCAAKKEIMTLRTYLEKDKQLPADIVDILDDLFEEVEVSKGETLIVEGSQTHKVFFVEEGITRLYYQKEGKDVTYTFIGEGQFYAPIENIFLKMYFPYNYEAMEGCKLRVTDFSVLNDRFKGNIAFNNFMNFILTLTLKRLAKQIYSLKFCTAQERYEHLLEENPQILLRIPLGHVASYLGITQQTLSSIRAGK</sequence>
<accession>A0AAX2GZC4</accession>
<dbReference type="AlphaFoldDB" id="A0AAX2GZC4"/>
<protein>
    <submittedName>
        <fullName evidence="2">Cyclic nucleotide-binding domain</fullName>
    </submittedName>
</protein>
<dbReference type="InterPro" id="IPR018490">
    <property type="entry name" value="cNMP-bd_dom_sf"/>
</dbReference>
<evidence type="ECO:0000259" key="1">
    <source>
        <dbReference type="PROSITE" id="PS50042"/>
    </source>
</evidence>
<dbReference type="SUPFAM" id="SSF51206">
    <property type="entry name" value="cAMP-binding domain-like"/>
    <property type="match status" value="1"/>
</dbReference>